<evidence type="ECO:0000313" key="6">
    <source>
        <dbReference type="EMBL" id="APC49476.1"/>
    </source>
</evidence>
<dbReference type="GeneID" id="71515777"/>
<dbReference type="GO" id="GO:0003700">
    <property type="term" value="F:DNA-binding transcription factor activity"/>
    <property type="evidence" value="ECO:0007669"/>
    <property type="project" value="InterPro"/>
</dbReference>
<dbReference type="EMBL" id="JACWEZ010000001">
    <property type="protein sequence ID" value="MBD1221147.1"/>
    <property type="molecule type" value="Genomic_DNA"/>
</dbReference>
<evidence type="ECO:0000256" key="3">
    <source>
        <dbReference type="ARBA" id="ARBA00023163"/>
    </source>
</evidence>
<dbReference type="Gene3D" id="1.10.10.10">
    <property type="entry name" value="Winged helix-like DNA-binding domain superfamily/Winged helix DNA-binding domain"/>
    <property type="match status" value="1"/>
</dbReference>
<dbReference type="InterPro" id="IPR046348">
    <property type="entry name" value="SIS_dom_sf"/>
</dbReference>
<dbReference type="PROSITE" id="PS51464">
    <property type="entry name" value="SIS"/>
    <property type="match status" value="1"/>
</dbReference>
<evidence type="ECO:0000313" key="7">
    <source>
        <dbReference type="EMBL" id="MBD1221147.1"/>
    </source>
</evidence>
<keyword evidence="9" id="KW-1185">Reference proteome</keyword>
<dbReference type="CDD" id="cd05013">
    <property type="entry name" value="SIS_RpiR"/>
    <property type="match status" value="1"/>
</dbReference>
<keyword evidence="3" id="KW-0804">Transcription</keyword>
<dbReference type="Pfam" id="PF01380">
    <property type="entry name" value="SIS"/>
    <property type="match status" value="1"/>
</dbReference>
<dbReference type="Proteomes" id="UP000621631">
    <property type="component" value="Unassembled WGS sequence"/>
</dbReference>
<dbReference type="Pfam" id="PF01418">
    <property type="entry name" value="HTH_6"/>
    <property type="match status" value="1"/>
</dbReference>
<dbReference type="GO" id="GO:0097367">
    <property type="term" value="F:carbohydrate derivative binding"/>
    <property type="evidence" value="ECO:0007669"/>
    <property type="project" value="InterPro"/>
</dbReference>
<feature type="domain" description="SIS" evidence="5">
    <location>
        <begin position="119"/>
        <end position="254"/>
    </location>
</feature>
<gene>
    <name evidence="6" type="ORF">BME96_15300</name>
    <name evidence="7" type="ORF">IC602_00805</name>
</gene>
<protein>
    <submittedName>
        <fullName evidence="7">MurR/RpiR family transcriptional regulator</fullName>
    </submittedName>
</protein>
<dbReference type="GO" id="GO:1901135">
    <property type="term" value="P:carbohydrate derivative metabolic process"/>
    <property type="evidence" value="ECO:0007669"/>
    <property type="project" value="InterPro"/>
</dbReference>
<evidence type="ECO:0000313" key="9">
    <source>
        <dbReference type="Proteomes" id="UP000621631"/>
    </source>
</evidence>
<sequence length="273" mass="31011">MEPKFIRETNKQFASMTKGLKKVGDSLLSDSSLFAIYPAKKVGELIGVSETTILRFCTMIGYVGYNDFQKDVRNYMLAPNKWAGEKGERDSTFAERMQLDISNLHYTVENLDNELLDNVVDTLINSSKIIVAGYYQSFSYAHWLSFNLSYILHDVVLYRPENDAGMLDMLPKEACIVIFSYYRYALDTIRLAEEAKSKSIKVIAITDSRVSPIAEYADFLLPINISNKTLINKGPVTMSLINTVIIEIIEKVKSRGKIKSTYKFLIKDGEDDE</sequence>
<dbReference type="InterPro" id="IPR009057">
    <property type="entry name" value="Homeodomain-like_sf"/>
</dbReference>
<dbReference type="InterPro" id="IPR035472">
    <property type="entry name" value="RpiR-like_SIS"/>
</dbReference>
<dbReference type="Proteomes" id="UP000182945">
    <property type="component" value="Chromosome"/>
</dbReference>
<dbReference type="RefSeq" id="WP_019375934.1">
    <property type="nucleotide sequence ID" value="NZ_CP017962.1"/>
</dbReference>
<evidence type="ECO:0000256" key="1">
    <source>
        <dbReference type="ARBA" id="ARBA00023015"/>
    </source>
</evidence>
<evidence type="ECO:0000313" key="8">
    <source>
        <dbReference type="Proteomes" id="UP000182945"/>
    </source>
</evidence>
<evidence type="ECO:0000259" key="5">
    <source>
        <dbReference type="PROSITE" id="PS51464"/>
    </source>
</evidence>
<keyword evidence="1" id="KW-0805">Transcription regulation</keyword>
<dbReference type="PROSITE" id="PS51071">
    <property type="entry name" value="HTH_RPIR"/>
    <property type="match status" value="1"/>
</dbReference>
<reference evidence="6 8" key="1">
    <citation type="submission" date="2016-11" db="EMBL/GenBank/DDBJ databases">
        <title>Complete genome sequencing of Virgibacillus halodenitrificans PDB-F2.</title>
        <authorList>
            <person name="Sun Z."/>
            <person name="Zhou Y."/>
            <person name="Li H."/>
        </authorList>
    </citation>
    <scope>NUCLEOTIDE SEQUENCE [LARGE SCALE GENOMIC DNA]</scope>
    <source>
        <strain evidence="6 8">PDB-F2</strain>
    </source>
</reference>
<dbReference type="PANTHER" id="PTHR30514:SF18">
    <property type="entry name" value="RPIR-FAMILY TRANSCRIPTIONAL REGULATOR"/>
    <property type="match status" value="1"/>
</dbReference>
<keyword evidence="2" id="KW-0238">DNA-binding</keyword>
<dbReference type="InterPro" id="IPR036388">
    <property type="entry name" value="WH-like_DNA-bd_sf"/>
</dbReference>
<reference evidence="7 9" key="2">
    <citation type="submission" date="2020-09" db="EMBL/GenBank/DDBJ databases">
        <title>Draft Genome Sequences of Oil-Oxidizing Bacteria Halomonas titanicae, Marinobacter lutaoensis, and Virgibacillus halodenitrificans Isolated from Highly Saline Environments.</title>
        <authorList>
            <person name="Grouzdev D.S."/>
            <person name="Sokolova D.S."/>
            <person name="Semenova E.M."/>
            <person name="Borzenkov I.A."/>
            <person name="Bidzhieva S.K."/>
            <person name="Poltaraus A.B."/>
            <person name="Nazina T.N."/>
        </authorList>
    </citation>
    <scope>NUCLEOTIDE SEQUENCE [LARGE SCALE GENOMIC DNA]</scope>
    <source>
        <strain evidence="7 9">VKM B-3472D</strain>
    </source>
</reference>
<feature type="domain" description="HTH rpiR-type" evidence="4">
    <location>
        <begin position="3"/>
        <end position="79"/>
    </location>
</feature>
<dbReference type="InterPro" id="IPR000281">
    <property type="entry name" value="HTH_RpiR"/>
</dbReference>
<dbReference type="Gene3D" id="3.40.50.10490">
    <property type="entry name" value="Glucose-6-phosphate isomerase like protein, domain 1"/>
    <property type="match status" value="1"/>
</dbReference>
<dbReference type="GO" id="GO:0003677">
    <property type="term" value="F:DNA binding"/>
    <property type="evidence" value="ECO:0007669"/>
    <property type="project" value="UniProtKB-KW"/>
</dbReference>
<dbReference type="InterPro" id="IPR047640">
    <property type="entry name" value="RpiR-like"/>
</dbReference>
<evidence type="ECO:0000259" key="4">
    <source>
        <dbReference type="PROSITE" id="PS51071"/>
    </source>
</evidence>
<organism evidence="6 8">
    <name type="scientific">Virgibacillus halodenitrificans</name>
    <name type="common">Bacillus halodenitrificans</name>
    <dbReference type="NCBI Taxonomy" id="1482"/>
    <lineage>
        <taxon>Bacteria</taxon>
        <taxon>Bacillati</taxon>
        <taxon>Bacillota</taxon>
        <taxon>Bacilli</taxon>
        <taxon>Bacillales</taxon>
        <taxon>Bacillaceae</taxon>
        <taxon>Virgibacillus</taxon>
    </lineage>
</organism>
<evidence type="ECO:0000256" key="2">
    <source>
        <dbReference type="ARBA" id="ARBA00023125"/>
    </source>
</evidence>
<dbReference type="AlphaFoldDB" id="A0AAC9J0R9"/>
<accession>A0AAC9J0R9</accession>
<proteinExistence type="predicted"/>
<name>A0AAC9J0R9_VIRHA</name>
<dbReference type="SUPFAM" id="SSF46689">
    <property type="entry name" value="Homeodomain-like"/>
    <property type="match status" value="1"/>
</dbReference>
<dbReference type="InterPro" id="IPR001347">
    <property type="entry name" value="SIS_dom"/>
</dbReference>
<dbReference type="KEGG" id="vhl:BME96_15300"/>
<dbReference type="EMBL" id="CP017962">
    <property type="protein sequence ID" value="APC49476.1"/>
    <property type="molecule type" value="Genomic_DNA"/>
</dbReference>
<dbReference type="SUPFAM" id="SSF53697">
    <property type="entry name" value="SIS domain"/>
    <property type="match status" value="1"/>
</dbReference>
<dbReference type="PANTHER" id="PTHR30514">
    <property type="entry name" value="GLUCOKINASE"/>
    <property type="match status" value="1"/>
</dbReference>